<protein>
    <submittedName>
        <fullName evidence="2">Predicted protein</fullName>
    </submittedName>
</protein>
<gene>
    <name evidence="2" type="ORF">NAEGRDRAFT_53633</name>
</gene>
<proteinExistence type="predicted"/>
<dbReference type="EMBL" id="GG738917">
    <property type="protein sequence ID" value="EFC37500.1"/>
    <property type="molecule type" value="Genomic_DNA"/>
</dbReference>
<keyword evidence="3" id="KW-1185">Reference proteome</keyword>
<dbReference type="AlphaFoldDB" id="D2W027"/>
<dbReference type="RefSeq" id="XP_002670244.1">
    <property type="nucleotide sequence ID" value="XM_002670198.1"/>
</dbReference>
<reference evidence="2 3" key="1">
    <citation type="journal article" date="2010" name="Cell">
        <title>The genome of Naegleria gruberi illuminates early eukaryotic versatility.</title>
        <authorList>
            <person name="Fritz-Laylin L.K."/>
            <person name="Prochnik S.E."/>
            <person name="Ginger M.L."/>
            <person name="Dacks J.B."/>
            <person name="Carpenter M.L."/>
            <person name="Field M.C."/>
            <person name="Kuo A."/>
            <person name="Paredez A."/>
            <person name="Chapman J."/>
            <person name="Pham J."/>
            <person name="Shu S."/>
            <person name="Neupane R."/>
            <person name="Cipriano M."/>
            <person name="Mancuso J."/>
            <person name="Tu H."/>
            <person name="Salamov A."/>
            <person name="Lindquist E."/>
            <person name="Shapiro H."/>
            <person name="Lucas S."/>
            <person name="Grigoriev I.V."/>
            <person name="Cande W.Z."/>
            <person name="Fulton C."/>
            <person name="Rokhsar D.S."/>
            <person name="Dawson S.C."/>
        </authorList>
    </citation>
    <scope>NUCLEOTIDE SEQUENCE [LARGE SCALE GENOMIC DNA]</scope>
    <source>
        <strain evidence="2 3">NEG-M</strain>
    </source>
</reference>
<dbReference type="VEuPathDB" id="AmoebaDB:NAEGRDRAFT_53633"/>
<dbReference type="GeneID" id="8863135"/>
<dbReference type="Proteomes" id="UP000006671">
    <property type="component" value="Unassembled WGS sequence"/>
</dbReference>
<feature type="compositionally biased region" description="Low complexity" evidence="1">
    <location>
        <begin position="35"/>
        <end position="47"/>
    </location>
</feature>
<dbReference type="KEGG" id="ngr:NAEGRDRAFT_53633"/>
<organism evidence="3">
    <name type="scientific">Naegleria gruberi</name>
    <name type="common">Amoeba</name>
    <dbReference type="NCBI Taxonomy" id="5762"/>
    <lineage>
        <taxon>Eukaryota</taxon>
        <taxon>Discoba</taxon>
        <taxon>Heterolobosea</taxon>
        <taxon>Tetramitia</taxon>
        <taxon>Eutetramitia</taxon>
        <taxon>Vahlkampfiidae</taxon>
        <taxon>Naegleria</taxon>
    </lineage>
</organism>
<sequence length="511" mass="59150">MGKCSRCSKKNLECHYDTVDRRRRSENQQIQTDANSSGNDSSNQSLSEYSDDHQLIKHSVNGKTIEVYIYVTSMGIPCFKPEEYYKLLQCNMEELNKNRRDQLALLLSIQTICEQIFGFPDLAEQTARKCKKVVMHLYDDFSNPFVACTFLNMATYYSAEGDIEMARGYIALVENFIDRMKLTSQLFEYELIPKFNIEFCITSMKIVTPITSLACCDSYPIPDVPILTKIFGLLSSMHVFHPSYEIEFWNNNLSPTIENRINNLEIFSVLAAIYENKLTDVSKKLMEVTKEVFFNGLNIIRLILHASKIDNSKLYANTRLLEFYALKVSKLSENNLFIYMTPYVMSFVLSSIKVNFEVCKMIDRGERVNLQTTLVLNNEMFENSTEVVDYYSVLNRDLETLKQLSKRYRYITTIYNEVNTFLNNRANMCQSNIQLDGLTSSPGSLSSLFDPPSNIYSEMRNFLSTFGKSRNLLKTTDQEKPICDRITTEEEFCNYFGFEPAMDDQFPPNNR</sequence>
<evidence type="ECO:0000256" key="1">
    <source>
        <dbReference type="SAM" id="MobiDB-lite"/>
    </source>
</evidence>
<evidence type="ECO:0000313" key="2">
    <source>
        <dbReference type="EMBL" id="EFC37500.1"/>
    </source>
</evidence>
<evidence type="ECO:0000313" key="3">
    <source>
        <dbReference type="Proteomes" id="UP000006671"/>
    </source>
</evidence>
<feature type="region of interest" description="Disordered" evidence="1">
    <location>
        <begin position="23"/>
        <end position="48"/>
    </location>
</feature>
<accession>D2W027</accession>
<name>D2W027_NAEGR</name>
<dbReference type="InParanoid" id="D2W027"/>